<reference evidence="1 2" key="1">
    <citation type="submission" date="2019-07" db="EMBL/GenBank/DDBJ databases">
        <title>Annotation for the trematode Paragonimus westermani.</title>
        <authorList>
            <person name="Choi Y.-J."/>
        </authorList>
    </citation>
    <scope>NUCLEOTIDE SEQUENCE [LARGE SCALE GENOMIC DNA]</scope>
    <source>
        <strain evidence="1">180907_Pwestermani</strain>
    </source>
</reference>
<evidence type="ECO:0000313" key="2">
    <source>
        <dbReference type="Proteomes" id="UP000699462"/>
    </source>
</evidence>
<organism evidence="1 2">
    <name type="scientific">Paragonimus westermani</name>
    <dbReference type="NCBI Taxonomy" id="34504"/>
    <lineage>
        <taxon>Eukaryota</taxon>
        <taxon>Metazoa</taxon>
        <taxon>Spiralia</taxon>
        <taxon>Lophotrochozoa</taxon>
        <taxon>Platyhelminthes</taxon>
        <taxon>Trematoda</taxon>
        <taxon>Digenea</taxon>
        <taxon>Plagiorchiida</taxon>
        <taxon>Troglotremata</taxon>
        <taxon>Troglotrematidae</taxon>
        <taxon>Paragonimus</taxon>
    </lineage>
</organism>
<proteinExistence type="predicted"/>
<comment type="caution">
    <text evidence="1">The sequence shown here is derived from an EMBL/GenBank/DDBJ whole genome shotgun (WGS) entry which is preliminary data.</text>
</comment>
<sequence length="129" mass="14529">MRHQKHCPYTVQPTTGNAEYWIDSFRYIELNPGTLVMMLDVRLKLVFLGSLVNQSKHSLTEPTIPKNSSKDAINLSSIQPDNMQIEALPCGRKFCTPPGSIIDLETQAQFETIAEQFSDLEATSDENIE</sequence>
<accession>A0A8T0D980</accession>
<gene>
    <name evidence="1" type="ORF">P879_11614</name>
</gene>
<dbReference type="OrthoDB" id="10658419at2759"/>
<dbReference type="AlphaFoldDB" id="A0A8T0D980"/>
<keyword evidence="2" id="KW-1185">Reference proteome</keyword>
<dbReference type="EMBL" id="JTDF01013074">
    <property type="protein sequence ID" value="KAF8563251.1"/>
    <property type="molecule type" value="Genomic_DNA"/>
</dbReference>
<evidence type="ECO:0000313" key="1">
    <source>
        <dbReference type="EMBL" id="KAF8563251.1"/>
    </source>
</evidence>
<protein>
    <submittedName>
        <fullName evidence="1">Uncharacterized protein</fullName>
    </submittedName>
</protein>
<name>A0A8T0D980_9TREM</name>
<dbReference type="Proteomes" id="UP000699462">
    <property type="component" value="Unassembled WGS sequence"/>
</dbReference>